<protein>
    <submittedName>
        <fullName evidence="1">Uncharacterized protein</fullName>
    </submittedName>
</protein>
<keyword evidence="2" id="KW-1185">Reference proteome</keyword>
<sequence length="43" mass="4996">MKITPPRRYGQETHRMMGLLPYPGGKHVLSKVSFSENERTYTT</sequence>
<reference evidence="1 2" key="1">
    <citation type="submission" date="2011-08" db="EMBL/GenBank/DDBJ databases">
        <authorList>
            <person name="Weinstock G."/>
            <person name="Sodergren E."/>
            <person name="Clifton S."/>
            <person name="Fulton L."/>
            <person name="Fulton B."/>
            <person name="Courtney L."/>
            <person name="Fronick C."/>
            <person name="Harrison M."/>
            <person name="Strong C."/>
            <person name="Farmer C."/>
            <person name="Delahaunty K."/>
            <person name="Markovic C."/>
            <person name="Hall O."/>
            <person name="Minx P."/>
            <person name="Tomlinson C."/>
            <person name="Mitreva M."/>
            <person name="Hou S."/>
            <person name="Chen J."/>
            <person name="Wollam A."/>
            <person name="Pepin K.H."/>
            <person name="Johnson M."/>
            <person name="Bhonagiri V."/>
            <person name="Zhang X."/>
            <person name="Suruliraj S."/>
            <person name="Warren W."/>
            <person name="Chinwalla A."/>
            <person name="Mardis E.R."/>
            <person name="Wilson R.K."/>
        </authorList>
    </citation>
    <scope>NUCLEOTIDE SEQUENCE [LARGE SCALE GENOMIC DNA]</scope>
    <source>
        <strain evidence="1 2">F0357</strain>
    </source>
</reference>
<name>G9YH10_9FIRM</name>
<evidence type="ECO:0000313" key="2">
    <source>
        <dbReference type="Proteomes" id="UP000005481"/>
    </source>
</evidence>
<dbReference type="STRING" id="861450.HMPREF0080_00935"/>
<dbReference type="Proteomes" id="UP000005481">
    <property type="component" value="Unassembled WGS sequence"/>
</dbReference>
<dbReference type="HOGENOM" id="CLU_3228819_0_0_9"/>
<gene>
    <name evidence="1" type="ORF">HMPREF0080_00935</name>
</gene>
<proteinExistence type="predicted"/>
<accession>G9YH10</accession>
<dbReference type="EMBL" id="AGCJ01000032">
    <property type="protein sequence ID" value="EHM41515.1"/>
    <property type="molecule type" value="Genomic_DNA"/>
</dbReference>
<comment type="caution">
    <text evidence="1">The sequence shown here is derived from an EMBL/GenBank/DDBJ whole genome shotgun (WGS) entry which is preliminary data.</text>
</comment>
<dbReference type="AlphaFoldDB" id="G9YH10"/>
<organism evidence="1 2">
    <name type="scientific">Anaeroglobus geminatus F0357</name>
    <dbReference type="NCBI Taxonomy" id="861450"/>
    <lineage>
        <taxon>Bacteria</taxon>
        <taxon>Bacillati</taxon>
        <taxon>Bacillota</taxon>
        <taxon>Negativicutes</taxon>
        <taxon>Veillonellales</taxon>
        <taxon>Veillonellaceae</taxon>
        <taxon>Anaeroglobus</taxon>
    </lineage>
</organism>
<evidence type="ECO:0000313" key="1">
    <source>
        <dbReference type="EMBL" id="EHM41515.1"/>
    </source>
</evidence>